<dbReference type="CDD" id="cd02440">
    <property type="entry name" value="AdoMet_MTases"/>
    <property type="match status" value="1"/>
</dbReference>
<dbReference type="PANTHER" id="PTHR43464:SF19">
    <property type="entry name" value="UBIQUINONE BIOSYNTHESIS O-METHYLTRANSFERASE, MITOCHONDRIAL"/>
    <property type="match status" value="1"/>
</dbReference>
<organism evidence="6 7">
    <name type="scientific">Ferrimonas gelatinilytica</name>
    <dbReference type="NCBI Taxonomy" id="1255257"/>
    <lineage>
        <taxon>Bacteria</taxon>
        <taxon>Pseudomonadati</taxon>
        <taxon>Pseudomonadota</taxon>
        <taxon>Gammaproteobacteria</taxon>
        <taxon>Alteromonadales</taxon>
        <taxon>Ferrimonadaceae</taxon>
        <taxon>Ferrimonas</taxon>
    </lineage>
</organism>
<dbReference type="EMBL" id="BAABLF010000007">
    <property type="protein sequence ID" value="GAA5189976.1"/>
    <property type="molecule type" value="Genomic_DNA"/>
</dbReference>
<keyword evidence="3" id="KW-0949">S-adenosyl-L-methionine</keyword>
<dbReference type="Pfam" id="PF08241">
    <property type="entry name" value="Methyltransf_11"/>
    <property type="match status" value="1"/>
</dbReference>
<dbReference type="RefSeq" id="WP_345316293.1">
    <property type="nucleotide sequence ID" value="NZ_BAABLF010000007.1"/>
</dbReference>
<dbReference type="Proteomes" id="UP001501600">
    <property type="component" value="Unassembled WGS sequence"/>
</dbReference>
<evidence type="ECO:0000259" key="5">
    <source>
        <dbReference type="Pfam" id="PF13395"/>
    </source>
</evidence>
<feature type="domain" description="Methyltransferase type 11" evidence="4">
    <location>
        <begin position="46"/>
        <end position="144"/>
    </location>
</feature>
<dbReference type="PANTHER" id="PTHR43464">
    <property type="entry name" value="METHYLTRANSFERASE"/>
    <property type="match status" value="1"/>
</dbReference>
<evidence type="ECO:0000259" key="4">
    <source>
        <dbReference type="Pfam" id="PF08241"/>
    </source>
</evidence>
<evidence type="ECO:0000256" key="2">
    <source>
        <dbReference type="ARBA" id="ARBA00022679"/>
    </source>
</evidence>
<comment type="caution">
    <text evidence="6">The sequence shown here is derived from an EMBL/GenBank/DDBJ whole genome shotgun (WGS) entry which is preliminary data.</text>
</comment>
<evidence type="ECO:0000313" key="7">
    <source>
        <dbReference type="Proteomes" id="UP001501600"/>
    </source>
</evidence>
<dbReference type="InterPro" id="IPR029063">
    <property type="entry name" value="SAM-dependent_MTases_sf"/>
</dbReference>
<evidence type="ECO:0000256" key="3">
    <source>
        <dbReference type="ARBA" id="ARBA00022691"/>
    </source>
</evidence>
<proteinExistence type="predicted"/>
<dbReference type="Pfam" id="PF13395">
    <property type="entry name" value="HNH_4"/>
    <property type="match status" value="1"/>
</dbReference>
<reference evidence="7" key="1">
    <citation type="journal article" date="2019" name="Int. J. Syst. Evol. Microbiol.">
        <title>The Global Catalogue of Microorganisms (GCM) 10K type strain sequencing project: providing services to taxonomists for standard genome sequencing and annotation.</title>
        <authorList>
            <consortium name="The Broad Institute Genomics Platform"/>
            <consortium name="The Broad Institute Genome Sequencing Center for Infectious Disease"/>
            <person name="Wu L."/>
            <person name="Ma J."/>
        </authorList>
    </citation>
    <scope>NUCLEOTIDE SEQUENCE [LARGE SCALE GENOMIC DNA]</scope>
    <source>
        <strain evidence="7">JCM 18720</strain>
    </source>
</reference>
<dbReference type="GO" id="GO:0032259">
    <property type="term" value="P:methylation"/>
    <property type="evidence" value="ECO:0007669"/>
    <property type="project" value="UniProtKB-KW"/>
</dbReference>
<gene>
    <name evidence="6" type="ORF">GCM10025772_13590</name>
</gene>
<dbReference type="CDD" id="cd00085">
    <property type="entry name" value="HNHc"/>
    <property type="match status" value="1"/>
</dbReference>
<evidence type="ECO:0000313" key="6">
    <source>
        <dbReference type="EMBL" id="GAA5189976.1"/>
    </source>
</evidence>
<protein>
    <submittedName>
        <fullName evidence="6">Class I SAM-dependent methyltransferase</fullName>
    </submittedName>
</protein>
<keyword evidence="7" id="KW-1185">Reference proteome</keyword>
<accession>A0ABP9S0R4</accession>
<name>A0ABP9S0R4_9GAMM</name>
<dbReference type="Gene3D" id="3.40.50.150">
    <property type="entry name" value="Vaccinia Virus protein VP39"/>
    <property type="match status" value="1"/>
</dbReference>
<dbReference type="SUPFAM" id="SSF53335">
    <property type="entry name" value="S-adenosyl-L-methionine-dependent methyltransferases"/>
    <property type="match status" value="1"/>
</dbReference>
<dbReference type="Gene3D" id="1.10.30.50">
    <property type="match status" value="1"/>
</dbReference>
<keyword evidence="1 6" id="KW-0489">Methyltransferase</keyword>
<feature type="domain" description="HNH nuclease" evidence="5">
    <location>
        <begin position="462"/>
        <end position="503"/>
    </location>
</feature>
<evidence type="ECO:0000256" key="1">
    <source>
        <dbReference type="ARBA" id="ARBA00022603"/>
    </source>
</evidence>
<dbReference type="InterPro" id="IPR013216">
    <property type="entry name" value="Methyltransf_11"/>
</dbReference>
<dbReference type="InterPro" id="IPR003615">
    <property type="entry name" value="HNH_nuc"/>
</dbReference>
<dbReference type="GO" id="GO:0008168">
    <property type="term" value="F:methyltransferase activity"/>
    <property type="evidence" value="ECO:0007669"/>
    <property type="project" value="UniProtKB-KW"/>
</dbReference>
<keyword evidence="2" id="KW-0808">Transferase</keyword>
<sequence>MDVNKRFYRENAEPLARTYNKLPFERVHQSWSAYWPNSDCSDSYVLDVGAGSGRDSHWMALRGAQVIAVEPAYELAEIGKELTAGLPVTWIDDCLPGLLKTTELGMRFDLILVSAVWMHLAYSHREKAFRKLSNLLKPGGRLVITLRHGDFSDGRVAYPTQSSELEKFARRYGLAVSMLTQADSDAMGRGDVSWQSVVFTLPDDGKGSLSTIRHVIVNESKSATYKLALLRTLLRIADAHPGSVLDRTDGKVIIPLGLVALYWTRQFMRLVNQGGLHQSANSNAGLGFVKKGWLTLKQMGLMPDDLSIGALLSPEESRALISTFQDVLATIKSGPVTYTYRGDKSNPLFAMERKRVNIKGQTVLDQHFFASFGHFTLEEELWDCLRLYGSWIEPMLIQQWVAEMKRYRGNIAREESGEISLEHYYIYLQWLDPKHDTSAIRQRMIALYQNGFDLTSVWTGTKLKPETSQIDHCLPFAHWPNNDKWNLLPTTSKENRAKSDRLPSAQRLNDSRQRIIHWWQSAYDQTASQERFFIQAQMALPGLPAGCQDFEAVYEAMGLQIAGLKSRLLLPNW</sequence>